<name>A0ABP8HDQ7_9SPHI</name>
<keyword evidence="2" id="KW-1185">Reference proteome</keyword>
<organism evidence="1 2">
    <name type="scientific">Mucilaginibacter gynuensis</name>
    <dbReference type="NCBI Taxonomy" id="1302236"/>
    <lineage>
        <taxon>Bacteria</taxon>
        <taxon>Pseudomonadati</taxon>
        <taxon>Bacteroidota</taxon>
        <taxon>Sphingobacteriia</taxon>
        <taxon>Sphingobacteriales</taxon>
        <taxon>Sphingobacteriaceae</taxon>
        <taxon>Mucilaginibacter</taxon>
    </lineage>
</organism>
<accession>A0ABP8HDQ7</accession>
<dbReference type="Proteomes" id="UP001500582">
    <property type="component" value="Unassembled WGS sequence"/>
</dbReference>
<gene>
    <name evidence="1" type="ORF">GCM10023149_47660</name>
</gene>
<reference evidence="2" key="1">
    <citation type="journal article" date="2019" name="Int. J. Syst. Evol. Microbiol.">
        <title>The Global Catalogue of Microorganisms (GCM) 10K type strain sequencing project: providing services to taxonomists for standard genome sequencing and annotation.</title>
        <authorList>
            <consortium name="The Broad Institute Genomics Platform"/>
            <consortium name="The Broad Institute Genome Sequencing Center for Infectious Disease"/>
            <person name="Wu L."/>
            <person name="Ma J."/>
        </authorList>
    </citation>
    <scope>NUCLEOTIDE SEQUENCE [LARGE SCALE GENOMIC DNA]</scope>
    <source>
        <strain evidence="2">JCM 17705</strain>
    </source>
</reference>
<dbReference type="EMBL" id="BAABFT010000020">
    <property type="protein sequence ID" value="GAA4337969.1"/>
    <property type="molecule type" value="Genomic_DNA"/>
</dbReference>
<dbReference type="RefSeq" id="WP_345213713.1">
    <property type="nucleotide sequence ID" value="NZ_BAABFT010000020.1"/>
</dbReference>
<proteinExistence type="predicted"/>
<evidence type="ECO:0000313" key="1">
    <source>
        <dbReference type="EMBL" id="GAA4337969.1"/>
    </source>
</evidence>
<protein>
    <submittedName>
        <fullName evidence="1">Uncharacterized protein</fullName>
    </submittedName>
</protein>
<sequence length="72" mass="8139">MGVLVFTTTVTEAEQVSEVRALLTDVSGIEDWNFDLEDCDRILRIVAADDVCPRYIEQLLQTNGFCCHELDC</sequence>
<evidence type="ECO:0000313" key="2">
    <source>
        <dbReference type="Proteomes" id="UP001500582"/>
    </source>
</evidence>
<comment type="caution">
    <text evidence="1">The sequence shown here is derived from an EMBL/GenBank/DDBJ whole genome shotgun (WGS) entry which is preliminary data.</text>
</comment>